<evidence type="ECO:0000256" key="7">
    <source>
        <dbReference type="ARBA" id="ARBA00023319"/>
    </source>
</evidence>
<dbReference type="Pfam" id="PF13927">
    <property type="entry name" value="Ig_3"/>
    <property type="match status" value="1"/>
</dbReference>
<reference evidence="12" key="1">
    <citation type="journal article" date="2022" name="bioRxiv">
        <title>Sequencing and chromosome-scale assembly of the giantPleurodeles waltlgenome.</title>
        <authorList>
            <person name="Brown T."/>
            <person name="Elewa A."/>
            <person name="Iarovenko S."/>
            <person name="Subramanian E."/>
            <person name="Araus A.J."/>
            <person name="Petzold A."/>
            <person name="Susuki M."/>
            <person name="Suzuki K.-i.T."/>
            <person name="Hayashi T."/>
            <person name="Toyoda A."/>
            <person name="Oliveira C."/>
            <person name="Osipova E."/>
            <person name="Leigh N.D."/>
            <person name="Simon A."/>
            <person name="Yun M.H."/>
        </authorList>
    </citation>
    <scope>NUCLEOTIDE SEQUENCE</scope>
    <source>
        <strain evidence="12">20211129_DDA</strain>
        <tissue evidence="12">Liver</tissue>
    </source>
</reference>
<dbReference type="InterPro" id="IPR013783">
    <property type="entry name" value="Ig-like_fold"/>
</dbReference>
<dbReference type="InterPro" id="IPR013106">
    <property type="entry name" value="Ig_V-set"/>
</dbReference>
<evidence type="ECO:0000259" key="11">
    <source>
        <dbReference type="PROSITE" id="PS50835"/>
    </source>
</evidence>
<dbReference type="GO" id="GO:0007155">
    <property type="term" value="P:cell adhesion"/>
    <property type="evidence" value="ECO:0007669"/>
    <property type="project" value="UniProtKB-KW"/>
</dbReference>
<evidence type="ECO:0000313" key="13">
    <source>
        <dbReference type="Proteomes" id="UP001066276"/>
    </source>
</evidence>
<dbReference type="PROSITE" id="PS50835">
    <property type="entry name" value="IG_LIKE"/>
    <property type="match status" value="3"/>
</dbReference>
<dbReference type="PANTHER" id="PTHR12035:SF125">
    <property type="entry name" value="SIALIC ACID-BINDING IG-LIKE LECTIN 5"/>
    <property type="match status" value="1"/>
</dbReference>
<keyword evidence="13" id="KW-1185">Reference proteome</keyword>
<evidence type="ECO:0000313" key="12">
    <source>
        <dbReference type="EMBL" id="KAJ1132566.1"/>
    </source>
</evidence>
<feature type="domain" description="Ig-like" evidence="11">
    <location>
        <begin position="356"/>
        <end position="450"/>
    </location>
</feature>
<keyword evidence="4" id="KW-0130">Cell adhesion</keyword>
<feature type="region of interest" description="Disordered" evidence="9">
    <location>
        <begin position="559"/>
        <end position="582"/>
    </location>
</feature>
<dbReference type="PANTHER" id="PTHR12035">
    <property type="entry name" value="SIALIC ACID BINDING IMMUNOGLOBULIN-LIKE LECTIN"/>
    <property type="match status" value="1"/>
</dbReference>
<dbReference type="InterPro" id="IPR003598">
    <property type="entry name" value="Ig_sub2"/>
</dbReference>
<protein>
    <recommendedName>
        <fullName evidence="11">Ig-like domain-containing protein</fullName>
    </recommendedName>
</protein>
<dbReference type="GO" id="GO:0005886">
    <property type="term" value="C:plasma membrane"/>
    <property type="evidence" value="ECO:0007669"/>
    <property type="project" value="TreeGrafter"/>
</dbReference>
<dbReference type="InterPro" id="IPR007110">
    <property type="entry name" value="Ig-like_dom"/>
</dbReference>
<dbReference type="InterPro" id="IPR051036">
    <property type="entry name" value="SIGLEC"/>
</dbReference>
<dbReference type="GO" id="GO:0030246">
    <property type="term" value="F:carbohydrate binding"/>
    <property type="evidence" value="ECO:0007669"/>
    <property type="project" value="UniProtKB-KW"/>
</dbReference>
<dbReference type="Proteomes" id="UP001066276">
    <property type="component" value="Chromosome 7"/>
</dbReference>
<dbReference type="SMART" id="SM00409">
    <property type="entry name" value="IG"/>
    <property type="match status" value="4"/>
</dbReference>
<dbReference type="Pfam" id="PF00047">
    <property type="entry name" value="ig"/>
    <property type="match status" value="1"/>
</dbReference>
<dbReference type="Pfam" id="PF07686">
    <property type="entry name" value="V-set"/>
    <property type="match status" value="1"/>
</dbReference>
<dbReference type="GO" id="GO:0033691">
    <property type="term" value="F:sialic acid binding"/>
    <property type="evidence" value="ECO:0007669"/>
    <property type="project" value="TreeGrafter"/>
</dbReference>
<dbReference type="SUPFAM" id="SSF48726">
    <property type="entry name" value="Immunoglobulin"/>
    <property type="match status" value="4"/>
</dbReference>
<dbReference type="AlphaFoldDB" id="A0AAV7PZ67"/>
<dbReference type="InterPro" id="IPR013151">
    <property type="entry name" value="Immunoglobulin_dom"/>
</dbReference>
<evidence type="ECO:0000256" key="4">
    <source>
        <dbReference type="ARBA" id="ARBA00022889"/>
    </source>
</evidence>
<feature type="transmembrane region" description="Helical" evidence="10">
    <location>
        <begin position="461"/>
        <end position="484"/>
    </location>
</feature>
<keyword evidence="2 10" id="KW-0812">Transmembrane</keyword>
<evidence type="ECO:0000256" key="2">
    <source>
        <dbReference type="ARBA" id="ARBA00022692"/>
    </source>
</evidence>
<evidence type="ECO:0000256" key="10">
    <source>
        <dbReference type="SAM" id="Phobius"/>
    </source>
</evidence>
<evidence type="ECO:0000256" key="1">
    <source>
        <dbReference type="ARBA" id="ARBA00004479"/>
    </source>
</evidence>
<comment type="caution">
    <text evidence="12">The sequence shown here is derived from an EMBL/GenBank/DDBJ whole genome shotgun (WGS) entry which is preliminary data.</text>
</comment>
<comment type="subcellular location">
    <subcellularLocation>
        <location evidence="1">Membrane</location>
        <topology evidence="1">Single-pass type I membrane protein</topology>
    </subcellularLocation>
</comment>
<evidence type="ECO:0000256" key="8">
    <source>
        <dbReference type="ARBA" id="ARBA00038361"/>
    </source>
</evidence>
<feature type="domain" description="Ig-like" evidence="11">
    <location>
        <begin position="259"/>
        <end position="340"/>
    </location>
</feature>
<evidence type="ECO:0000256" key="5">
    <source>
        <dbReference type="ARBA" id="ARBA00022989"/>
    </source>
</evidence>
<feature type="domain" description="Ig-like" evidence="11">
    <location>
        <begin position="144"/>
        <end position="235"/>
    </location>
</feature>
<dbReference type="InterPro" id="IPR003599">
    <property type="entry name" value="Ig_sub"/>
</dbReference>
<name>A0AAV7PZ67_PLEWA</name>
<evidence type="ECO:0000256" key="9">
    <source>
        <dbReference type="SAM" id="MobiDB-lite"/>
    </source>
</evidence>
<keyword evidence="3" id="KW-0430">Lectin</keyword>
<comment type="similarity">
    <text evidence="8">Belongs to the immunoglobulin superfamily. SIGLEC (sialic acid binding Ig-like lectin) family.</text>
</comment>
<dbReference type="Gene3D" id="2.60.40.10">
    <property type="entry name" value="Immunoglobulins"/>
    <property type="match status" value="4"/>
</dbReference>
<sequence length="582" mass="64673">MSFLCNGVLCAHKAKDYYYTVTMPSNVTAQEGLCVLIPCTFTYEKTLEAAARPHGYWFIKGDKLHNKAVASTNMHIQILEEARDRFKLVGNLLQRDCSLSINDVKSLDARSYFFRYEHSWSSTIKYSYTEYPLRVMVVGLHDEPEINLPDRLIEGELVTVECAAPGRCSGTAPKITWSPKLHFNYPKTSSVSHIIGTKTYKSTITFTASRHHNNTRLHCTAYFRAVKASSSRSVLLNVEYPPAAPAITHFETEDGTQTPIVSLMVMQEGFDYTLYCTVDSNPFSSFTWKKSENILKKSADSSRTLQLTLLNVTSSDDGDYYCVARNIHGSNSSLVNVLVEYPPRTPKINAEDVTTPGINLVVTTPGWSVKEEKVSNKTVMAGQSLSIHCLVDSSPLASLTWTKEGETKLEKADIRILTLKLSNVTFKNGGQYWCVAKNKHGVANSSIFISVQEMESPNLPLVSLIGGVIAGAVVLVGVCLLALLMCGTVRRSRDANNEPSDKMETVDDGLVIYSAINRSPKGPRTENNSCSSSSAMDFKDNIYENFRKESLQYTSIHFSRAKPARKPSPLPEETLYSEVKVH</sequence>
<evidence type="ECO:0000256" key="6">
    <source>
        <dbReference type="ARBA" id="ARBA00023136"/>
    </source>
</evidence>
<keyword evidence="6 10" id="KW-0472">Membrane</keyword>
<gene>
    <name evidence="12" type="ORF">NDU88_010875</name>
</gene>
<keyword evidence="7" id="KW-0393">Immunoglobulin domain</keyword>
<accession>A0AAV7PZ67</accession>
<proteinExistence type="inferred from homology"/>
<dbReference type="CDD" id="cd00096">
    <property type="entry name" value="Ig"/>
    <property type="match status" value="1"/>
</dbReference>
<dbReference type="InterPro" id="IPR036179">
    <property type="entry name" value="Ig-like_dom_sf"/>
</dbReference>
<evidence type="ECO:0000256" key="3">
    <source>
        <dbReference type="ARBA" id="ARBA00022734"/>
    </source>
</evidence>
<dbReference type="SMART" id="SM00408">
    <property type="entry name" value="IGc2"/>
    <property type="match status" value="2"/>
</dbReference>
<organism evidence="12 13">
    <name type="scientific">Pleurodeles waltl</name>
    <name type="common">Iberian ribbed newt</name>
    <dbReference type="NCBI Taxonomy" id="8319"/>
    <lineage>
        <taxon>Eukaryota</taxon>
        <taxon>Metazoa</taxon>
        <taxon>Chordata</taxon>
        <taxon>Craniata</taxon>
        <taxon>Vertebrata</taxon>
        <taxon>Euteleostomi</taxon>
        <taxon>Amphibia</taxon>
        <taxon>Batrachia</taxon>
        <taxon>Caudata</taxon>
        <taxon>Salamandroidea</taxon>
        <taxon>Salamandridae</taxon>
        <taxon>Pleurodelinae</taxon>
        <taxon>Pleurodeles</taxon>
    </lineage>
</organism>
<dbReference type="EMBL" id="JANPWB010000011">
    <property type="protein sequence ID" value="KAJ1132566.1"/>
    <property type="molecule type" value="Genomic_DNA"/>
</dbReference>
<keyword evidence="5 10" id="KW-1133">Transmembrane helix</keyword>